<dbReference type="Pfam" id="PF00497">
    <property type="entry name" value="SBP_bac_3"/>
    <property type="match status" value="1"/>
</dbReference>
<proteinExistence type="predicted"/>
<evidence type="ECO:0000313" key="3">
    <source>
        <dbReference type="EMBL" id="GMA88572.1"/>
    </source>
</evidence>
<dbReference type="EMBL" id="BSUZ01000001">
    <property type="protein sequence ID" value="GMA88572.1"/>
    <property type="molecule type" value="Genomic_DNA"/>
</dbReference>
<comment type="caution">
    <text evidence="3">The sequence shown here is derived from an EMBL/GenBank/DDBJ whole genome shotgun (WGS) entry which is preliminary data.</text>
</comment>
<sequence length="103" mass="10752">MLDYLKSTGDTSVKIAVQTDDVTKQAFVFRKGDPLAGQVDGALKTLQQNGTLEQISDKYFGQDVSGDAAVGASASPSPSSASLMDGHPTLRLVRESLLPLLGG</sequence>
<dbReference type="Gene3D" id="3.40.190.10">
    <property type="entry name" value="Periplasmic binding protein-like II"/>
    <property type="match status" value="1"/>
</dbReference>
<feature type="domain" description="Solute-binding protein family 3/N-terminal" evidence="2">
    <location>
        <begin position="12"/>
        <end position="62"/>
    </location>
</feature>
<feature type="region of interest" description="Disordered" evidence="1">
    <location>
        <begin position="67"/>
        <end position="88"/>
    </location>
</feature>
<evidence type="ECO:0000313" key="4">
    <source>
        <dbReference type="Proteomes" id="UP001157017"/>
    </source>
</evidence>
<evidence type="ECO:0000259" key="2">
    <source>
        <dbReference type="Pfam" id="PF00497"/>
    </source>
</evidence>
<gene>
    <name evidence="3" type="ORF">GCM10025868_38220</name>
</gene>
<evidence type="ECO:0000256" key="1">
    <source>
        <dbReference type="SAM" id="MobiDB-lite"/>
    </source>
</evidence>
<dbReference type="SUPFAM" id="SSF53850">
    <property type="entry name" value="Periplasmic binding protein-like II"/>
    <property type="match status" value="1"/>
</dbReference>
<dbReference type="InterPro" id="IPR001638">
    <property type="entry name" value="Solute-binding_3/MltF_N"/>
</dbReference>
<keyword evidence="4" id="KW-1185">Reference proteome</keyword>
<feature type="compositionally biased region" description="Low complexity" evidence="1">
    <location>
        <begin position="67"/>
        <end position="82"/>
    </location>
</feature>
<dbReference type="Proteomes" id="UP001157017">
    <property type="component" value="Unassembled WGS sequence"/>
</dbReference>
<reference evidence="4" key="1">
    <citation type="journal article" date="2019" name="Int. J. Syst. Evol. Microbiol.">
        <title>The Global Catalogue of Microorganisms (GCM) 10K type strain sequencing project: providing services to taxonomists for standard genome sequencing and annotation.</title>
        <authorList>
            <consortium name="The Broad Institute Genomics Platform"/>
            <consortium name="The Broad Institute Genome Sequencing Center for Infectious Disease"/>
            <person name="Wu L."/>
            <person name="Ma J."/>
        </authorList>
    </citation>
    <scope>NUCLEOTIDE SEQUENCE [LARGE SCALE GENOMIC DNA]</scope>
    <source>
        <strain evidence="4">NBRC 108730</strain>
    </source>
</reference>
<accession>A0ABQ6JK16</accession>
<name>A0ABQ6JK16_9ACTN</name>
<organism evidence="3 4">
    <name type="scientific">Angustibacter aerolatus</name>
    <dbReference type="NCBI Taxonomy" id="1162965"/>
    <lineage>
        <taxon>Bacteria</taxon>
        <taxon>Bacillati</taxon>
        <taxon>Actinomycetota</taxon>
        <taxon>Actinomycetes</taxon>
        <taxon>Kineosporiales</taxon>
        <taxon>Kineosporiaceae</taxon>
    </lineage>
</organism>
<protein>
    <recommendedName>
        <fullName evidence="2">Solute-binding protein family 3/N-terminal domain-containing protein</fullName>
    </recommendedName>
</protein>